<gene>
    <name evidence="6" type="ORF">ACFQ5G_34390</name>
</gene>
<name>A0ABW4AI47_9ACTN</name>
<evidence type="ECO:0000256" key="4">
    <source>
        <dbReference type="PROSITE-ProRule" id="PRU00335"/>
    </source>
</evidence>
<dbReference type="PANTHER" id="PTHR30055">
    <property type="entry name" value="HTH-TYPE TRANSCRIPTIONAL REGULATOR RUTR"/>
    <property type="match status" value="1"/>
</dbReference>
<reference evidence="7" key="1">
    <citation type="journal article" date="2019" name="Int. J. Syst. Evol. Microbiol.">
        <title>The Global Catalogue of Microorganisms (GCM) 10K type strain sequencing project: providing services to taxonomists for standard genome sequencing and annotation.</title>
        <authorList>
            <consortium name="The Broad Institute Genomics Platform"/>
            <consortium name="The Broad Institute Genome Sequencing Center for Infectious Disease"/>
            <person name="Wu L."/>
            <person name="Ma J."/>
        </authorList>
    </citation>
    <scope>NUCLEOTIDE SEQUENCE [LARGE SCALE GENOMIC DNA]</scope>
    <source>
        <strain evidence="7">CCM 7526</strain>
    </source>
</reference>
<evidence type="ECO:0000259" key="5">
    <source>
        <dbReference type="PROSITE" id="PS50977"/>
    </source>
</evidence>
<evidence type="ECO:0000313" key="6">
    <source>
        <dbReference type="EMBL" id="MFD1370451.1"/>
    </source>
</evidence>
<feature type="DNA-binding region" description="H-T-H motif" evidence="4">
    <location>
        <begin position="37"/>
        <end position="56"/>
    </location>
</feature>
<protein>
    <submittedName>
        <fullName evidence="6">TetR/AcrR family transcriptional regulator</fullName>
    </submittedName>
</protein>
<evidence type="ECO:0000256" key="1">
    <source>
        <dbReference type="ARBA" id="ARBA00023015"/>
    </source>
</evidence>
<dbReference type="Gene3D" id="1.10.357.10">
    <property type="entry name" value="Tetracycline Repressor, domain 2"/>
    <property type="match status" value="1"/>
</dbReference>
<dbReference type="EMBL" id="JBHTMK010000044">
    <property type="protein sequence ID" value="MFD1370451.1"/>
    <property type="molecule type" value="Genomic_DNA"/>
</dbReference>
<dbReference type="InterPro" id="IPR009057">
    <property type="entry name" value="Homeodomain-like_sf"/>
</dbReference>
<dbReference type="InterPro" id="IPR036271">
    <property type="entry name" value="Tet_transcr_reg_TetR-rel_C_sf"/>
</dbReference>
<dbReference type="Pfam" id="PF13305">
    <property type="entry name" value="TetR_C_33"/>
    <property type="match status" value="1"/>
</dbReference>
<feature type="domain" description="HTH tetR-type" evidence="5">
    <location>
        <begin position="13"/>
        <end position="74"/>
    </location>
</feature>
<keyword evidence="1" id="KW-0805">Transcription regulation</keyword>
<comment type="caution">
    <text evidence="6">The sequence shown here is derived from an EMBL/GenBank/DDBJ whole genome shotgun (WGS) entry which is preliminary data.</text>
</comment>
<dbReference type="InterPro" id="IPR050109">
    <property type="entry name" value="HTH-type_TetR-like_transc_reg"/>
</dbReference>
<keyword evidence="3" id="KW-0804">Transcription</keyword>
<proteinExistence type="predicted"/>
<dbReference type="Proteomes" id="UP001597183">
    <property type="component" value="Unassembled WGS sequence"/>
</dbReference>
<sequence length="208" mass="22675">MGATGSPRARYREQLRDEIKQAAKGQLDTAGGAAGLSLNGIARELGMRGPSLYHYFASRDALLDELLLDTYREVLDGMRETVAAARADDLPALAILRRVALEYRAWAIRRPALFDLLYGRPLPGYQAPPETGPLARENLVIIIGLIHEARGAGGDELRETAVRFLARLHGLITLEVNGHLALMVPSPSEVYAREVEAVLTWAVSPDAP</sequence>
<evidence type="ECO:0000256" key="3">
    <source>
        <dbReference type="ARBA" id="ARBA00023163"/>
    </source>
</evidence>
<evidence type="ECO:0000256" key="2">
    <source>
        <dbReference type="ARBA" id="ARBA00023125"/>
    </source>
</evidence>
<evidence type="ECO:0000313" key="7">
    <source>
        <dbReference type="Proteomes" id="UP001597183"/>
    </source>
</evidence>
<dbReference type="InterPro" id="IPR025996">
    <property type="entry name" value="MT1864/Rv1816-like_C"/>
</dbReference>
<organism evidence="6 7">
    <name type="scientific">Actinoplanes sichuanensis</name>
    <dbReference type="NCBI Taxonomy" id="512349"/>
    <lineage>
        <taxon>Bacteria</taxon>
        <taxon>Bacillati</taxon>
        <taxon>Actinomycetota</taxon>
        <taxon>Actinomycetes</taxon>
        <taxon>Micromonosporales</taxon>
        <taxon>Micromonosporaceae</taxon>
        <taxon>Actinoplanes</taxon>
    </lineage>
</organism>
<keyword evidence="7" id="KW-1185">Reference proteome</keyword>
<keyword evidence="2 4" id="KW-0238">DNA-binding</keyword>
<dbReference type="SUPFAM" id="SSF48498">
    <property type="entry name" value="Tetracyclin repressor-like, C-terminal domain"/>
    <property type="match status" value="1"/>
</dbReference>
<dbReference type="Pfam" id="PF00440">
    <property type="entry name" value="TetR_N"/>
    <property type="match status" value="1"/>
</dbReference>
<dbReference type="PROSITE" id="PS50977">
    <property type="entry name" value="HTH_TETR_2"/>
    <property type="match status" value="1"/>
</dbReference>
<dbReference type="RefSeq" id="WP_317793776.1">
    <property type="nucleotide sequence ID" value="NZ_AP028461.1"/>
</dbReference>
<accession>A0ABW4AI47</accession>
<dbReference type="PANTHER" id="PTHR30055:SF243">
    <property type="entry name" value="HTH-TYPE TRANSCRIPTIONAL REGULATOR RV1816"/>
    <property type="match status" value="1"/>
</dbReference>
<dbReference type="SUPFAM" id="SSF46689">
    <property type="entry name" value="Homeodomain-like"/>
    <property type="match status" value="1"/>
</dbReference>
<dbReference type="InterPro" id="IPR001647">
    <property type="entry name" value="HTH_TetR"/>
</dbReference>